<gene>
    <name evidence="5" type="ORF">DN068_13235</name>
</gene>
<dbReference type="InterPro" id="IPR036388">
    <property type="entry name" value="WH-like_DNA-bd_sf"/>
</dbReference>
<keyword evidence="3" id="KW-0238">DNA-binding</keyword>
<keyword evidence="6" id="KW-1185">Reference proteome</keyword>
<dbReference type="PIRSF" id="PIRSF019455">
    <property type="entry name" value="CopR_AtkY"/>
    <property type="match status" value="1"/>
</dbReference>
<proteinExistence type="inferred from homology"/>
<evidence type="ECO:0000313" key="5">
    <source>
        <dbReference type="EMBL" id="PZF72474.1"/>
    </source>
</evidence>
<dbReference type="SUPFAM" id="SSF46785">
    <property type="entry name" value="Winged helix' DNA-binding domain"/>
    <property type="match status" value="1"/>
</dbReference>
<evidence type="ECO:0000256" key="2">
    <source>
        <dbReference type="ARBA" id="ARBA00023015"/>
    </source>
</evidence>
<dbReference type="InterPro" id="IPR005650">
    <property type="entry name" value="BlaI_family"/>
</dbReference>
<dbReference type="Proteomes" id="UP000248745">
    <property type="component" value="Unassembled WGS sequence"/>
</dbReference>
<dbReference type="Gene3D" id="1.10.4040.10">
    <property type="entry name" value="Penicillinase repressor domain"/>
    <property type="match status" value="1"/>
</dbReference>
<dbReference type="InterPro" id="IPR036390">
    <property type="entry name" value="WH_DNA-bd_sf"/>
</dbReference>
<protein>
    <submittedName>
        <fullName evidence="5">BlaI/MecI/CopY family transcriptional regulator</fullName>
    </submittedName>
</protein>
<organism evidence="5 6">
    <name type="scientific">Taibaiella soli</name>
    <dbReference type="NCBI Taxonomy" id="1649169"/>
    <lineage>
        <taxon>Bacteria</taxon>
        <taxon>Pseudomonadati</taxon>
        <taxon>Bacteroidota</taxon>
        <taxon>Chitinophagia</taxon>
        <taxon>Chitinophagales</taxon>
        <taxon>Chitinophagaceae</taxon>
        <taxon>Taibaiella</taxon>
    </lineage>
</organism>
<dbReference type="Pfam" id="PF03965">
    <property type="entry name" value="Penicillinase_R"/>
    <property type="match status" value="1"/>
</dbReference>
<accession>A0A2W2AWX0</accession>
<evidence type="ECO:0000313" key="6">
    <source>
        <dbReference type="Proteomes" id="UP000248745"/>
    </source>
</evidence>
<sequence>MPQLTKAEERVMQALWQQDNNTILIRDIITVMPAPKPHANTVNTILKILTEKGFVAIEPLGNANAFRPLVSKKEYSSRSITQIVKGYFDGSFADMISFFVADKNLDIKELESIVQSLKKKKQ</sequence>
<keyword evidence="2" id="KW-0805">Transcription regulation</keyword>
<dbReference type="AlphaFoldDB" id="A0A2W2AWX0"/>
<evidence type="ECO:0000256" key="3">
    <source>
        <dbReference type="ARBA" id="ARBA00023125"/>
    </source>
</evidence>
<reference evidence="5 6" key="1">
    <citation type="submission" date="2018-06" db="EMBL/GenBank/DDBJ databases">
        <title>Mucibacter soli gen. nov., sp. nov., a new member of the family Chitinophagaceae producing mucin.</title>
        <authorList>
            <person name="Kim M.-K."/>
            <person name="Park S."/>
            <person name="Kim T.-S."/>
            <person name="Joung Y."/>
            <person name="Han J.-H."/>
            <person name="Kim S.B."/>
        </authorList>
    </citation>
    <scope>NUCLEOTIDE SEQUENCE [LARGE SCALE GENOMIC DNA]</scope>
    <source>
        <strain evidence="5 6">R1-15</strain>
    </source>
</reference>
<keyword evidence="4" id="KW-0804">Transcription</keyword>
<comment type="similarity">
    <text evidence="1">Belongs to the BlaI transcriptional regulatory family.</text>
</comment>
<dbReference type="GO" id="GO:0045892">
    <property type="term" value="P:negative regulation of DNA-templated transcription"/>
    <property type="evidence" value="ECO:0007669"/>
    <property type="project" value="InterPro"/>
</dbReference>
<dbReference type="EMBL" id="QKTW01000018">
    <property type="protein sequence ID" value="PZF72474.1"/>
    <property type="molecule type" value="Genomic_DNA"/>
</dbReference>
<evidence type="ECO:0000256" key="1">
    <source>
        <dbReference type="ARBA" id="ARBA00011046"/>
    </source>
</evidence>
<comment type="caution">
    <text evidence="5">The sequence shown here is derived from an EMBL/GenBank/DDBJ whole genome shotgun (WGS) entry which is preliminary data.</text>
</comment>
<dbReference type="OrthoDB" id="1098508at2"/>
<dbReference type="GO" id="GO:0003677">
    <property type="term" value="F:DNA binding"/>
    <property type="evidence" value="ECO:0007669"/>
    <property type="project" value="UniProtKB-KW"/>
</dbReference>
<dbReference type="Gene3D" id="1.10.10.10">
    <property type="entry name" value="Winged helix-like DNA-binding domain superfamily/Winged helix DNA-binding domain"/>
    <property type="match status" value="1"/>
</dbReference>
<name>A0A2W2AWX0_9BACT</name>
<evidence type="ECO:0000256" key="4">
    <source>
        <dbReference type="ARBA" id="ARBA00023163"/>
    </source>
</evidence>